<keyword evidence="3" id="KW-1185">Reference proteome</keyword>
<dbReference type="Proteomes" id="UP000825935">
    <property type="component" value="Chromosome 22"/>
</dbReference>
<evidence type="ECO:0000313" key="2">
    <source>
        <dbReference type="EMBL" id="KAH7306303.1"/>
    </source>
</evidence>
<accession>A0A8T2S4F4</accession>
<proteinExistence type="predicted"/>
<organism evidence="2 3">
    <name type="scientific">Ceratopteris richardii</name>
    <name type="common">Triangle waterfern</name>
    <dbReference type="NCBI Taxonomy" id="49495"/>
    <lineage>
        <taxon>Eukaryota</taxon>
        <taxon>Viridiplantae</taxon>
        <taxon>Streptophyta</taxon>
        <taxon>Embryophyta</taxon>
        <taxon>Tracheophyta</taxon>
        <taxon>Polypodiopsida</taxon>
        <taxon>Polypodiidae</taxon>
        <taxon>Polypodiales</taxon>
        <taxon>Pteridineae</taxon>
        <taxon>Pteridaceae</taxon>
        <taxon>Parkerioideae</taxon>
        <taxon>Ceratopteris</taxon>
    </lineage>
</organism>
<reference evidence="2" key="1">
    <citation type="submission" date="2021-08" db="EMBL/GenBank/DDBJ databases">
        <title>WGS assembly of Ceratopteris richardii.</title>
        <authorList>
            <person name="Marchant D.B."/>
            <person name="Chen G."/>
            <person name="Jenkins J."/>
            <person name="Shu S."/>
            <person name="Leebens-Mack J."/>
            <person name="Grimwood J."/>
            <person name="Schmutz J."/>
            <person name="Soltis P."/>
            <person name="Soltis D."/>
            <person name="Chen Z.-H."/>
        </authorList>
    </citation>
    <scope>NUCLEOTIDE SEQUENCE</scope>
    <source>
        <strain evidence="2">Whitten #5841</strain>
        <tissue evidence="2">Leaf</tissue>
    </source>
</reference>
<gene>
    <name evidence="2" type="ORF">KP509_22G005600</name>
</gene>
<feature type="compositionally biased region" description="Pro residues" evidence="1">
    <location>
        <begin position="38"/>
        <end position="57"/>
    </location>
</feature>
<sequence>MELSQLMKGERNKVLLAGEMAGISVSSISDSSQLLPHPLHPLPHPQLEPHPHLPLQPPSADETSSRY</sequence>
<feature type="region of interest" description="Disordered" evidence="1">
    <location>
        <begin position="27"/>
        <end position="67"/>
    </location>
</feature>
<comment type="caution">
    <text evidence="2">The sequence shown here is derived from an EMBL/GenBank/DDBJ whole genome shotgun (WGS) entry which is preliminary data.</text>
</comment>
<dbReference type="AlphaFoldDB" id="A0A8T2S4F4"/>
<feature type="compositionally biased region" description="Low complexity" evidence="1">
    <location>
        <begin position="27"/>
        <end position="37"/>
    </location>
</feature>
<protein>
    <submittedName>
        <fullName evidence="2">Uncharacterized protein</fullName>
    </submittedName>
</protein>
<evidence type="ECO:0000313" key="3">
    <source>
        <dbReference type="Proteomes" id="UP000825935"/>
    </source>
</evidence>
<name>A0A8T2S4F4_CERRI</name>
<evidence type="ECO:0000256" key="1">
    <source>
        <dbReference type="SAM" id="MobiDB-lite"/>
    </source>
</evidence>
<dbReference type="EMBL" id="CM035427">
    <property type="protein sequence ID" value="KAH7306303.1"/>
    <property type="molecule type" value="Genomic_DNA"/>
</dbReference>